<dbReference type="AlphaFoldDB" id="A0A7X1FQN7"/>
<dbReference type="SUPFAM" id="SSF47384">
    <property type="entry name" value="Homodimeric domain of signal transducing histidine kinase"/>
    <property type="match status" value="1"/>
</dbReference>
<evidence type="ECO:0000256" key="10">
    <source>
        <dbReference type="SAM" id="Phobius"/>
    </source>
</evidence>
<evidence type="ECO:0000256" key="2">
    <source>
        <dbReference type="ARBA" id="ARBA00004370"/>
    </source>
</evidence>
<dbReference type="SUPFAM" id="SSF55874">
    <property type="entry name" value="ATPase domain of HSP90 chaperone/DNA topoisomerase II/histidine kinase"/>
    <property type="match status" value="1"/>
</dbReference>
<gene>
    <name evidence="12" type="ORF">H7F51_06690</name>
</gene>
<dbReference type="InterPro" id="IPR036097">
    <property type="entry name" value="HisK_dim/P_sf"/>
</dbReference>
<dbReference type="EMBL" id="JACLAW010000004">
    <property type="protein sequence ID" value="MBC2665200.1"/>
    <property type="molecule type" value="Genomic_DNA"/>
</dbReference>
<sequence>MKLRLTIHQRMALVAIIVPAAAVYTASYVTTTVVGLAMMRNLDDKIDSEVRILERAVGADGRLERGMLYPFPELQHPANGWGWQVTSARGSWQGGEPLLNARAPDVQRNAVDNIVTVFGENPEGQAMHARSRVARHPTGPVTVTVMAPNLLVDRAIADTRRVLTEALLAAYALLVVGAGLVVRFGLRPLRQLAAEVSDVRMGKAPALSAGLPGDISAVASEVNALISRNDAALEAARRNAANLAHAIKTPLSTLSLELEMHQADPKSLALVAEIGQRVTHHLRRARHAGAALGTRANANVAETAERMRATMAMIGGNTGAAIVLEIPDPTPVAVDPEDLGEMLGNLIENACRFAATRVTVAAQSAGARVRIAVEDDGPGIPGDQLERVVQPGVRLDEVAGGYGLGLSIVRELADLYGGSLSLARSPRFGGLRAVLDLPCRAQGHQPV</sequence>
<feature type="transmembrane region" description="Helical" evidence="10">
    <location>
        <begin position="168"/>
        <end position="186"/>
    </location>
</feature>
<dbReference type="Gene3D" id="3.30.565.10">
    <property type="entry name" value="Histidine kinase-like ATPase, C-terminal domain"/>
    <property type="match status" value="1"/>
</dbReference>
<keyword evidence="9 10" id="KW-0472">Membrane</keyword>
<name>A0A7X1FQN7_9SPHN</name>
<evidence type="ECO:0000256" key="6">
    <source>
        <dbReference type="ARBA" id="ARBA00022692"/>
    </source>
</evidence>
<evidence type="ECO:0000256" key="1">
    <source>
        <dbReference type="ARBA" id="ARBA00000085"/>
    </source>
</evidence>
<dbReference type="InterPro" id="IPR004358">
    <property type="entry name" value="Sig_transdc_His_kin-like_C"/>
</dbReference>
<dbReference type="PRINTS" id="PR00344">
    <property type="entry name" value="BCTRLSENSOR"/>
</dbReference>
<evidence type="ECO:0000259" key="11">
    <source>
        <dbReference type="PROSITE" id="PS50109"/>
    </source>
</evidence>
<dbReference type="InterPro" id="IPR050428">
    <property type="entry name" value="TCS_sensor_his_kinase"/>
</dbReference>
<keyword evidence="4" id="KW-0597">Phosphoprotein</keyword>
<evidence type="ECO:0000256" key="8">
    <source>
        <dbReference type="ARBA" id="ARBA00022989"/>
    </source>
</evidence>
<dbReference type="PROSITE" id="PS50109">
    <property type="entry name" value="HIS_KIN"/>
    <property type="match status" value="1"/>
</dbReference>
<dbReference type="Proteomes" id="UP000566813">
    <property type="component" value="Unassembled WGS sequence"/>
</dbReference>
<evidence type="ECO:0000256" key="7">
    <source>
        <dbReference type="ARBA" id="ARBA00022777"/>
    </source>
</evidence>
<keyword evidence="6 10" id="KW-0812">Transmembrane</keyword>
<dbReference type="PANTHER" id="PTHR45436">
    <property type="entry name" value="SENSOR HISTIDINE KINASE YKOH"/>
    <property type="match status" value="1"/>
</dbReference>
<dbReference type="RefSeq" id="WP_185663460.1">
    <property type="nucleotide sequence ID" value="NZ_JACLAW010000004.1"/>
</dbReference>
<keyword evidence="5" id="KW-0808">Transferase</keyword>
<organism evidence="12 13">
    <name type="scientific">Novosphingobium flavum</name>
    <dbReference type="NCBI Taxonomy" id="1778672"/>
    <lineage>
        <taxon>Bacteria</taxon>
        <taxon>Pseudomonadati</taxon>
        <taxon>Pseudomonadota</taxon>
        <taxon>Alphaproteobacteria</taxon>
        <taxon>Sphingomonadales</taxon>
        <taxon>Sphingomonadaceae</taxon>
        <taxon>Novosphingobium</taxon>
    </lineage>
</organism>
<evidence type="ECO:0000313" key="13">
    <source>
        <dbReference type="Proteomes" id="UP000566813"/>
    </source>
</evidence>
<comment type="caution">
    <text evidence="12">The sequence shown here is derived from an EMBL/GenBank/DDBJ whole genome shotgun (WGS) entry which is preliminary data.</text>
</comment>
<dbReference type="Pfam" id="PF02518">
    <property type="entry name" value="HATPase_c"/>
    <property type="match status" value="1"/>
</dbReference>
<dbReference type="EC" id="2.7.13.3" evidence="3"/>
<feature type="domain" description="Histidine kinase" evidence="11">
    <location>
        <begin position="242"/>
        <end position="441"/>
    </location>
</feature>
<evidence type="ECO:0000256" key="4">
    <source>
        <dbReference type="ARBA" id="ARBA00022553"/>
    </source>
</evidence>
<proteinExistence type="predicted"/>
<evidence type="ECO:0000256" key="9">
    <source>
        <dbReference type="ARBA" id="ARBA00023136"/>
    </source>
</evidence>
<dbReference type="InterPro" id="IPR003594">
    <property type="entry name" value="HATPase_dom"/>
</dbReference>
<evidence type="ECO:0000256" key="5">
    <source>
        <dbReference type="ARBA" id="ARBA00022679"/>
    </source>
</evidence>
<evidence type="ECO:0000313" key="12">
    <source>
        <dbReference type="EMBL" id="MBC2665200.1"/>
    </source>
</evidence>
<dbReference type="PANTHER" id="PTHR45436:SF5">
    <property type="entry name" value="SENSOR HISTIDINE KINASE TRCS"/>
    <property type="match status" value="1"/>
</dbReference>
<dbReference type="GO" id="GO:0000155">
    <property type="term" value="F:phosphorelay sensor kinase activity"/>
    <property type="evidence" value="ECO:0007669"/>
    <property type="project" value="InterPro"/>
</dbReference>
<feature type="transmembrane region" description="Helical" evidence="10">
    <location>
        <begin position="12"/>
        <end position="38"/>
    </location>
</feature>
<keyword evidence="8 10" id="KW-1133">Transmembrane helix</keyword>
<dbReference type="GO" id="GO:0005886">
    <property type="term" value="C:plasma membrane"/>
    <property type="evidence" value="ECO:0007669"/>
    <property type="project" value="TreeGrafter"/>
</dbReference>
<accession>A0A7X1FQN7</accession>
<dbReference type="InterPro" id="IPR036890">
    <property type="entry name" value="HATPase_C_sf"/>
</dbReference>
<comment type="catalytic activity">
    <reaction evidence="1">
        <text>ATP + protein L-histidine = ADP + protein N-phospho-L-histidine.</text>
        <dbReference type="EC" id="2.7.13.3"/>
    </reaction>
</comment>
<dbReference type="InterPro" id="IPR005467">
    <property type="entry name" value="His_kinase_dom"/>
</dbReference>
<reference evidence="12 13" key="1">
    <citation type="submission" date="2020-08" db="EMBL/GenBank/DDBJ databases">
        <title>The genome sequence of type strain Novosphingobium flavum NBRC 111647.</title>
        <authorList>
            <person name="Liu Y."/>
        </authorList>
    </citation>
    <scope>NUCLEOTIDE SEQUENCE [LARGE SCALE GENOMIC DNA]</scope>
    <source>
        <strain evidence="12 13">NBRC 111647</strain>
    </source>
</reference>
<protein>
    <recommendedName>
        <fullName evidence="3">histidine kinase</fullName>
        <ecNumber evidence="3">2.7.13.3</ecNumber>
    </recommendedName>
</protein>
<comment type="subcellular location">
    <subcellularLocation>
        <location evidence="2">Membrane</location>
    </subcellularLocation>
</comment>
<keyword evidence="7 12" id="KW-0418">Kinase</keyword>
<keyword evidence="13" id="KW-1185">Reference proteome</keyword>
<dbReference type="SMART" id="SM00387">
    <property type="entry name" value="HATPase_c"/>
    <property type="match status" value="1"/>
</dbReference>
<evidence type="ECO:0000256" key="3">
    <source>
        <dbReference type="ARBA" id="ARBA00012438"/>
    </source>
</evidence>